<dbReference type="RefSeq" id="WP_075607719.1">
    <property type="nucleotide sequence ID" value="NZ_CP052766.1"/>
</dbReference>
<evidence type="ECO:0000313" key="3">
    <source>
        <dbReference type="EMBL" id="QJR80986.1"/>
    </source>
</evidence>
<reference evidence="4" key="1">
    <citation type="submission" date="2014-12" db="EMBL/GenBank/DDBJ databases">
        <title>Complete genome sequence of a multi-drug resistant Klebsiella pneumoniae.</title>
        <authorList>
            <person name="Hua X."/>
            <person name="Chen Q."/>
            <person name="Li X."/>
            <person name="Feng Y."/>
            <person name="Ruan Z."/>
            <person name="Yu Y."/>
        </authorList>
    </citation>
    <scope>NUCLEOTIDE SEQUENCE [LARGE SCALE GENOMIC DNA]</scope>
    <source>
        <strain evidence="4">5.12</strain>
    </source>
</reference>
<dbReference type="EMBL" id="CP052766">
    <property type="protein sequence ID" value="QJR80986.1"/>
    <property type="molecule type" value="Genomic_DNA"/>
</dbReference>
<dbReference type="Proteomes" id="UP000219285">
    <property type="component" value="Chromosome"/>
</dbReference>
<accession>A0A6M4MFM5</accession>
<dbReference type="OrthoDB" id="5293867at2"/>
<proteinExistence type="predicted"/>
<dbReference type="InterPro" id="IPR019617">
    <property type="entry name" value="DUF2489"/>
</dbReference>
<sequence>MNELYWTIAMIAGVAIIIALGIYAGRLLFMLKRQNQRHEAARQQRVIKITESVRVIAMAMEQQQCDLSEGAIRVCNLLNALPLTSPPNFREKFPHIYALFIDVSGFAVLEERQKLSKVERRKQDIAREEIESRHESKVLDELKAIKTYCAQLV</sequence>
<keyword evidence="1" id="KW-0472">Membrane</keyword>
<protein>
    <submittedName>
        <fullName evidence="3">DUF2489 domain-containing protein</fullName>
    </submittedName>
</protein>
<evidence type="ECO:0000313" key="4">
    <source>
        <dbReference type="Proteomes" id="UP000219285"/>
    </source>
</evidence>
<dbReference type="Pfam" id="PF10675">
    <property type="entry name" value="DUF2489"/>
    <property type="match status" value="1"/>
</dbReference>
<gene>
    <name evidence="3" type="ORF">CA267_009440</name>
</gene>
<dbReference type="AlphaFoldDB" id="A0A6M4MFM5"/>
<dbReference type="KEGG" id="apel:CA267_009440"/>
<name>A0A6M4MFM5_9ALTE</name>
<feature type="transmembrane region" description="Helical" evidence="1">
    <location>
        <begin position="6"/>
        <end position="29"/>
    </location>
</feature>
<keyword evidence="4" id="KW-1185">Reference proteome</keyword>
<feature type="domain" description="DUF2489" evidence="2">
    <location>
        <begin position="17"/>
        <end position="145"/>
    </location>
</feature>
<keyword evidence="1" id="KW-0812">Transmembrane</keyword>
<keyword evidence="1" id="KW-1133">Transmembrane helix</keyword>
<organism evidence="3 4">
    <name type="scientific">Alteromonas pelagimontana</name>
    <dbReference type="NCBI Taxonomy" id="1858656"/>
    <lineage>
        <taxon>Bacteria</taxon>
        <taxon>Pseudomonadati</taxon>
        <taxon>Pseudomonadota</taxon>
        <taxon>Gammaproteobacteria</taxon>
        <taxon>Alteromonadales</taxon>
        <taxon>Alteromonadaceae</taxon>
        <taxon>Alteromonas/Salinimonas group</taxon>
        <taxon>Alteromonas</taxon>
    </lineage>
</organism>
<reference evidence="3 4" key="2">
    <citation type="submission" date="2020-04" db="EMBL/GenBank/DDBJ databases">
        <title>Complete genome sequence of Alteromonas pelagimontana 5.12T.</title>
        <authorList>
            <person name="Sinha R.K."/>
            <person name="Krishnan K.P."/>
            <person name="Kurian J.P."/>
        </authorList>
    </citation>
    <scope>NUCLEOTIDE SEQUENCE [LARGE SCALE GENOMIC DNA]</scope>
    <source>
        <strain evidence="3 4">5.12</strain>
    </source>
</reference>
<evidence type="ECO:0000256" key="1">
    <source>
        <dbReference type="SAM" id="Phobius"/>
    </source>
</evidence>
<evidence type="ECO:0000259" key="2">
    <source>
        <dbReference type="Pfam" id="PF10675"/>
    </source>
</evidence>